<proteinExistence type="predicted"/>
<accession>A0ACC2H6P8</accession>
<dbReference type="EMBL" id="CM055732">
    <property type="protein sequence ID" value="KAJ8011330.1"/>
    <property type="molecule type" value="Genomic_DNA"/>
</dbReference>
<keyword evidence="2" id="KW-1185">Reference proteome</keyword>
<gene>
    <name evidence="1" type="ORF">DPEC_G00057020</name>
</gene>
<evidence type="ECO:0000313" key="1">
    <source>
        <dbReference type="EMBL" id="KAJ8011330.1"/>
    </source>
</evidence>
<reference evidence="1" key="1">
    <citation type="submission" date="2021-05" db="EMBL/GenBank/DDBJ databases">
        <authorList>
            <person name="Pan Q."/>
            <person name="Jouanno E."/>
            <person name="Zahm M."/>
            <person name="Klopp C."/>
            <person name="Cabau C."/>
            <person name="Louis A."/>
            <person name="Berthelot C."/>
            <person name="Parey E."/>
            <person name="Roest Crollius H."/>
            <person name="Montfort J."/>
            <person name="Robinson-Rechavi M."/>
            <person name="Bouchez O."/>
            <person name="Lampietro C."/>
            <person name="Lopez Roques C."/>
            <person name="Donnadieu C."/>
            <person name="Postlethwait J."/>
            <person name="Bobe J."/>
            <person name="Dillon D."/>
            <person name="Chandos A."/>
            <person name="von Hippel F."/>
            <person name="Guiguen Y."/>
        </authorList>
    </citation>
    <scope>NUCLEOTIDE SEQUENCE</scope>
    <source>
        <strain evidence="1">YG-Jan2019</strain>
    </source>
</reference>
<protein>
    <submittedName>
        <fullName evidence="1">Uncharacterized protein</fullName>
    </submittedName>
</protein>
<name>A0ACC2H6P8_DALPE</name>
<organism evidence="1 2">
    <name type="scientific">Dallia pectoralis</name>
    <name type="common">Alaska blackfish</name>
    <dbReference type="NCBI Taxonomy" id="75939"/>
    <lineage>
        <taxon>Eukaryota</taxon>
        <taxon>Metazoa</taxon>
        <taxon>Chordata</taxon>
        <taxon>Craniata</taxon>
        <taxon>Vertebrata</taxon>
        <taxon>Euteleostomi</taxon>
        <taxon>Actinopterygii</taxon>
        <taxon>Neopterygii</taxon>
        <taxon>Teleostei</taxon>
        <taxon>Protacanthopterygii</taxon>
        <taxon>Esociformes</taxon>
        <taxon>Umbridae</taxon>
        <taxon>Dallia</taxon>
    </lineage>
</organism>
<sequence>MFGSGPVVLVVEVTGQFHSPALGGEVLKHLGASELLCHLPSVWDEMFWWCHRRTASVEALTTANHFHNGRIS</sequence>
<comment type="caution">
    <text evidence="1">The sequence shown here is derived from an EMBL/GenBank/DDBJ whole genome shotgun (WGS) entry which is preliminary data.</text>
</comment>
<dbReference type="Proteomes" id="UP001157502">
    <property type="component" value="Chromosome 5"/>
</dbReference>
<evidence type="ECO:0000313" key="2">
    <source>
        <dbReference type="Proteomes" id="UP001157502"/>
    </source>
</evidence>